<protein>
    <submittedName>
        <fullName evidence="1">HCP-like protein</fullName>
    </submittedName>
</protein>
<keyword evidence="2" id="KW-1185">Reference proteome</keyword>
<dbReference type="STRING" id="149040.A0A194XH28"/>
<accession>A0A194XH28</accession>
<evidence type="ECO:0000313" key="1">
    <source>
        <dbReference type="EMBL" id="KUJ19077.1"/>
    </source>
</evidence>
<dbReference type="RefSeq" id="XP_018073432.1">
    <property type="nucleotide sequence ID" value="XM_018207810.1"/>
</dbReference>
<reference evidence="1 2" key="1">
    <citation type="submission" date="2015-10" db="EMBL/GenBank/DDBJ databases">
        <title>Full genome of DAOMC 229536 Phialocephala scopiformis, a fungal endophyte of spruce producing the potent anti-insectan compound rugulosin.</title>
        <authorList>
            <consortium name="DOE Joint Genome Institute"/>
            <person name="Walker A.K."/>
            <person name="Frasz S.L."/>
            <person name="Seifert K.A."/>
            <person name="Miller J.D."/>
            <person name="Mondo S.J."/>
            <person name="Labutti K."/>
            <person name="Lipzen A."/>
            <person name="Dockter R."/>
            <person name="Kennedy M."/>
            <person name="Grigoriev I.V."/>
            <person name="Spatafora J.W."/>
        </authorList>
    </citation>
    <scope>NUCLEOTIDE SEQUENCE [LARGE SCALE GENOMIC DNA]</scope>
    <source>
        <strain evidence="1 2">CBS 120377</strain>
    </source>
</reference>
<dbReference type="Gene3D" id="1.25.40.10">
    <property type="entry name" value="Tetratricopeptide repeat domain"/>
    <property type="match status" value="1"/>
</dbReference>
<name>A0A194XH28_MOLSC</name>
<proteinExistence type="predicted"/>
<sequence>MSRFESRASAYIGILLPTCRNTIRQARCFHPTSIPKARPIARASPKTRARLQQQEGSIRVRQAPNIEDSLPPVVLLNSARKSGLLQIEPEKALDFLRQYQQLAVNPVGSWEQTLCNQHNIDPATVATLAGILRRSHDKAQQVLAKKIMLTASALGDKSATLEIISAALRLGKLHDYPAPLRQLGILAKKENDLPALTFLGKVHNAHGDKRGALECFRKATRPPTGNLEFYGAGDALVSEGLILLELKDKDGAETAFEKAALELDDPAAYFYLSKLQEPGSPQEQIYLLKAASSGITEAWHNLGALEMAKRKDTITKPSKVEDFGMAYDWFQVAATEGFGLSMLNLALMYKSVGNVEEGMTWLEKAEENADVRDQARAIKADFRNSNVGAI</sequence>
<evidence type="ECO:0000313" key="2">
    <source>
        <dbReference type="Proteomes" id="UP000070700"/>
    </source>
</evidence>
<dbReference type="EMBL" id="KQ947411">
    <property type="protein sequence ID" value="KUJ19077.1"/>
    <property type="molecule type" value="Genomic_DNA"/>
</dbReference>
<gene>
    <name evidence="1" type="ORF">LY89DRAFT_476405</name>
</gene>
<dbReference type="SUPFAM" id="SSF81901">
    <property type="entry name" value="HCP-like"/>
    <property type="match status" value="2"/>
</dbReference>
<dbReference type="KEGG" id="psco:LY89DRAFT_476405"/>
<dbReference type="Proteomes" id="UP000070700">
    <property type="component" value="Unassembled WGS sequence"/>
</dbReference>
<dbReference type="InterPro" id="IPR011990">
    <property type="entry name" value="TPR-like_helical_dom_sf"/>
</dbReference>
<organism evidence="1 2">
    <name type="scientific">Mollisia scopiformis</name>
    <name type="common">Conifer needle endophyte fungus</name>
    <name type="synonym">Phialocephala scopiformis</name>
    <dbReference type="NCBI Taxonomy" id="149040"/>
    <lineage>
        <taxon>Eukaryota</taxon>
        <taxon>Fungi</taxon>
        <taxon>Dikarya</taxon>
        <taxon>Ascomycota</taxon>
        <taxon>Pezizomycotina</taxon>
        <taxon>Leotiomycetes</taxon>
        <taxon>Helotiales</taxon>
        <taxon>Mollisiaceae</taxon>
        <taxon>Mollisia</taxon>
    </lineage>
</organism>
<dbReference type="OrthoDB" id="5379420at2759"/>
<dbReference type="GeneID" id="28817536"/>
<dbReference type="AlphaFoldDB" id="A0A194XH28"/>
<dbReference type="InParanoid" id="A0A194XH28"/>